<evidence type="ECO:0000313" key="2">
    <source>
        <dbReference type="EMBL" id="AVR47071.1"/>
    </source>
</evidence>
<dbReference type="KEGG" id="grs:C7S20_18460"/>
<keyword evidence="1" id="KW-1133">Transmembrane helix</keyword>
<gene>
    <name evidence="2" type="ORF">C7S20_18460</name>
</gene>
<sequence>MTNQIVLEAFKKAEDDSGKGSVNGKAEFLSEYILENYKYSISTKSLTRYYKGQSSPNLQINDCLALYLGYEDYKAYLKQNPGNKKNVFSGGMRYNLYSKRNLVILLMLILLIVTSGYIGFISSKKECMVWNQDHYVKTECKGLKSERRFIPYIYNNFKKIQVSDSISFFKNGKANIWYDKTDGEIELFSAPGIHPINGNTLKPITKYMVNKYFYDIKGE</sequence>
<dbReference type="Proteomes" id="UP000241507">
    <property type="component" value="Chromosome"/>
</dbReference>
<evidence type="ECO:0000256" key="1">
    <source>
        <dbReference type="SAM" id="Phobius"/>
    </source>
</evidence>
<dbReference type="OrthoDB" id="1340494at2"/>
<dbReference type="RefSeq" id="WP_107013841.1">
    <property type="nucleotide sequence ID" value="NZ_CP028136.1"/>
</dbReference>
<protein>
    <submittedName>
        <fullName evidence="2">Uncharacterized protein</fullName>
    </submittedName>
</protein>
<name>A0A2R3Z9Y0_9FLAO</name>
<dbReference type="EMBL" id="CP028136">
    <property type="protein sequence ID" value="AVR47071.1"/>
    <property type="molecule type" value="Genomic_DNA"/>
</dbReference>
<keyword evidence="1" id="KW-0472">Membrane</keyword>
<feature type="transmembrane region" description="Helical" evidence="1">
    <location>
        <begin position="102"/>
        <end position="120"/>
    </location>
</feature>
<evidence type="ECO:0000313" key="3">
    <source>
        <dbReference type="Proteomes" id="UP000241507"/>
    </source>
</evidence>
<organism evidence="2 3">
    <name type="scientific">Christiangramia fulva</name>
    <dbReference type="NCBI Taxonomy" id="2126553"/>
    <lineage>
        <taxon>Bacteria</taxon>
        <taxon>Pseudomonadati</taxon>
        <taxon>Bacteroidota</taxon>
        <taxon>Flavobacteriia</taxon>
        <taxon>Flavobacteriales</taxon>
        <taxon>Flavobacteriaceae</taxon>
        <taxon>Christiangramia</taxon>
    </lineage>
</organism>
<reference evidence="3" key="1">
    <citation type="submission" date="2018-03" db="EMBL/GenBank/DDBJ databases">
        <title>Gramella fulva sp. nov., isolated from a dry surface of tidal flat.</title>
        <authorList>
            <person name="Hwang S.H."/>
            <person name="Hwang W.M."/>
            <person name="Kang K."/>
            <person name="Ahn T.-Y."/>
        </authorList>
    </citation>
    <scope>NUCLEOTIDE SEQUENCE [LARGE SCALE GENOMIC DNA]</scope>
    <source>
        <strain evidence="3">SH35</strain>
    </source>
</reference>
<keyword evidence="1" id="KW-0812">Transmembrane</keyword>
<proteinExistence type="predicted"/>
<dbReference type="AlphaFoldDB" id="A0A2R3Z9Y0"/>
<accession>A0A2R3Z9Y0</accession>
<keyword evidence="3" id="KW-1185">Reference proteome</keyword>